<evidence type="ECO:0000313" key="3">
    <source>
        <dbReference type="Proteomes" id="UP000324800"/>
    </source>
</evidence>
<feature type="compositionally biased region" description="Basic and acidic residues" evidence="1">
    <location>
        <begin position="53"/>
        <end position="79"/>
    </location>
</feature>
<dbReference type="EMBL" id="SNRW01003135">
    <property type="protein sequence ID" value="KAA6390708.1"/>
    <property type="molecule type" value="Genomic_DNA"/>
</dbReference>
<protein>
    <submittedName>
        <fullName evidence="2">Uncharacterized protein</fullName>
    </submittedName>
</protein>
<sequence>MDNFNRQMRDIIEIDNNIPGMDMELERNEYKNVGREKVKDDISVKRLVQHSIQEQEREDKTTSSADRQIKLSETSDKRSVSISNRIRQNENASVKDGFMGWNNDSKQSSNKEIEMVDKENRGQPTRIVDQQNNNMHVNDRRISVGLGSDAN</sequence>
<feature type="region of interest" description="Disordered" evidence="1">
    <location>
        <begin position="50"/>
        <end position="110"/>
    </location>
</feature>
<accession>A0A5J4W793</accession>
<dbReference type="AlphaFoldDB" id="A0A5J4W793"/>
<gene>
    <name evidence="2" type="ORF">EZS28_013769</name>
</gene>
<name>A0A5J4W793_9EUKA</name>
<comment type="caution">
    <text evidence="2">The sequence shown here is derived from an EMBL/GenBank/DDBJ whole genome shotgun (WGS) entry which is preliminary data.</text>
</comment>
<organism evidence="2 3">
    <name type="scientific">Streblomastix strix</name>
    <dbReference type="NCBI Taxonomy" id="222440"/>
    <lineage>
        <taxon>Eukaryota</taxon>
        <taxon>Metamonada</taxon>
        <taxon>Preaxostyla</taxon>
        <taxon>Oxymonadida</taxon>
        <taxon>Streblomastigidae</taxon>
        <taxon>Streblomastix</taxon>
    </lineage>
</organism>
<feature type="non-terminal residue" evidence="2">
    <location>
        <position position="151"/>
    </location>
</feature>
<evidence type="ECO:0000313" key="2">
    <source>
        <dbReference type="EMBL" id="KAA6390708.1"/>
    </source>
</evidence>
<proteinExistence type="predicted"/>
<dbReference type="Proteomes" id="UP000324800">
    <property type="component" value="Unassembled WGS sequence"/>
</dbReference>
<feature type="region of interest" description="Disordered" evidence="1">
    <location>
        <begin position="130"/>
        <end position="151"/>
    </location>
</feature>
<reference evidence="2 3" key="1">
    <citation type="submission" date="2019-03" db="EMBL/GenBank/DDBJ databases">
        <title>Single cell metagenomics reveals metabolic interactions within the superorganism composed of flagellate Streblomastix strix and complex community of Bacteroidetes bacteria on its surface.</title>
        <authorList>
            <person name="Treitli S.C."/>
            <person name="Kolisko M."/>
            <person name="Husnik F."/>
            <person name="Keeling P."/>
            <person name="Hampl V."/>
        </authorList>
    </citation>
    <scope>NUCLEOTIDE SEQUENCE [LARGE SCALE GENOMIC DNA]</scope>
    <source>
        <strain evidence="2">ST1C</strain>
    </source>
</reference>
<evidence type="ECO:0000256" key="1">
    <source>
        <dbReference type="SAM" id="MobiDB-lite"/>
    </source>
</evidence>
<feature type="compositionally biased region" description="Polar residues" evidence="1">
    <location>
        <begin position="80"/>
        <end position="92"/>
    </location>
</feature>